<evidence type="ECO:0000313" key="3">
    <source>
        <dbReference type="Proteomes" id="UP001162135"/>
    </source>
</evidence>
<protein>
    <submittedName>
        <fullName evidence="2">Uncharacterized protein</fullName>
    </submittedName>
</protein>
<evidence type="ECO:0000256" key="1">
    <source>
        <dbReference type="SAM" id="MobiDB-lite"/>
    </source>
</evidence>
<keyword evidence="3" id="KW-1185">Reference proteome</keyword>
<name>A0ABT6I6V1_9GAMM</name>
<feature type="compositionally biased region" description="Basic and acidic residues" evidence="1">
    <location>
        <begin position="42"/>
        <end position="61"/>
    </location>
</feature>
<organism evidence="2 3">
    <name type="scientific">Salinicola acroporae</name>
    <dbReference type="NCBI Taxonomy" id="1541440"/>
    <lineage>
        <taxon>Bacteria</taxon>
        <taxon>Pseudomonadati</taxon>
        <taxon>Pseudomonadota</taxon>
        <taxon>Gammaproteobacteria</taxon>
        <taxon>Oceanospirillales</taxon>
        <taxon>Halomonadaceae</taxon>
        <taxon>Salinicola</taxon>
    </lineage>
</organism>
<reference evidence="2" key="2">
    <citation type="submission" date="2017-11" db="EMBL/GenBank/DDBJ databases">
        <authorList>
            <person name="Das S.K."/>
        </authorList>
    </citation>
    <scope>NUCLEOTIDE SEQUENCE</scope>
    <source>
        <strain evidence="2">S4-41</strain>
    </source>
</reference>
<gene>
    <name evidence="2" type="ORF">CUR86_12530</name>
</gene>
<dbReference type="EMBL" id="PGFS01000001">
    <property type="protein sequence ID" value="MDH4573188.1"/>
    <property type="molecule type" value="Genomic_DNA"/>
</dbReference>
<comment type="caution">
    <text evidence="2">The sequence shown here is derived from an EMBL/GenBank/DDBJ whole genome shotgun (WGS) entry which is preliminary data.</text>
</comment>
<evidence type="ECO:0000313" key="2">
    <source>
        <dbReference type="EMBL" id="MDH4573188.1"/>
    </source>
</evidence>
<reference evidence="2" key="1">
    <citation type="journal article" date="2015" name="Antonie Van Leeuwenhoek">
        <title>Comparative 16S rRNA signatures and multilocus sequence analysis for the genus Salinicola and description of Salinicola acroporae sp. nov., isolated from coral Acropora digitifera.</title>
        <authorList>
            <person name="Lepcha R.T."/>
            <person name="Poddar A."/>
            <person name="Schumann P."/>
            <person name="Das S.K."/>
        </authorList>
    </citation>
    <scope>NUCLEOTIDE SEQUENCE</scope>
    <source>
        <strain evidence="2">S4-41</strain>
    </source>
</reference>
<sequence>MAIVVSHSAAHCRRARGRLAALAAAGRAARPDRPAQPASGCDRFDPGRFRRKLEGRVRSPT</sequence>
<dbReference type="Proteomes" id="UP001162135">
    <property type="component" value="Unassembled WGS sequence"/>
</dbReference>
<accession>A0ABT6I6V1</accession>
<proteinExistence type="predicted"/>
<feature type="region of interest" description="Disordered" evidence="1">
    <location>
        <begin position="27"/>
        <end position="61"/>
    </location>
</feature>